<dbReference type="Gene3D" id="3.10.28.20">
    <property type="entry name" value="Acetamidase/Formamidase-like domains"/>
    <property type="match status" value="1"/>
</dbReference>
<evidence type="ECO:0000313" key="2">
    <source>
        <dbReference type="EMBL" id="KPQ27338.1"/>
    </source>
</evidence>
<organism evidence="2 3">
    <name type="scientific">Marinobacter excellens HL-55</name>
    <dbReference type="NCBI Taxonomy" id="1305731"/>
    <lineage>
        <taxon>Bacteria</taxon>
        <taxon>Pseudomonadati</taxon>
        <taxon>Pseudomonadota</taxon>
        <taxon>Gammaproteobacteria</taxon>
        <taxon>Pseudomonadales</taxon>
        <taxon>Marinobacteraceae</taxon>
        <taxon>Marinobacter</taxon>
    </lineage>
</organism>
<reference evidence="2 3" key="1">
    <citation type="submission" date="2015-09" db="EMBL/GenBank/DDBJ databases">
        <title>Identification and resolution of microdiversity through metagenomic sequencing of parallel consortia.</title>
        <authorList>
            <person name="Nelson W.C."/>
            <person name="Romine M.F."/>
            <person name="Lindemann S.R."/>
        </authorList>
    </citation>
    <scope>NUCLEOTIDE SEQUENCE [LARGE SCALE GENOMIC DNA]</scope>
    <source>
        <strain evidence="2">HL-55</strain>
    </source>
</reference>
<dbReference type="STRING" id="1305731.GCA_000934705_00710"/>
<dbReference type="InterPro" id="IPR024952">
    <property type="entry name" value="LPP20-like_dom"/>
</dbReference>
<dbReference type="EMBL" id="LJZQ01000030">
    <property type="protein sequence ID" value="KPQ27338.1"/>
    <property type="molecule type" value="Genomic_DNA"/>
</dbReference>
<gene>
    <name evidence="2" type="ORF">HLUCCX14_15255</name>
</gene>
<proteinExistence type="predicted"/>
<name>A0A0N8KK73_9GAMM</name>
<evidence type="ECO:0000259" key="1">
    <source>
        <dbReference type="Pfam" id="PF02169"/>
    </source>
</evidence>
<sequence>MNNKPAFSSFLIQPKTLASFLVVVTVLAITACSSTPDRPEWLNNPESAYPAATHLSATGSADDRQRASDRAISNLAKIFEVSVQERSTDFSSAQMNAGQGQLQITNEQRVTRAVSTETRQVLQGARVVEYWDDNNNPGRVHALAVLAKQPAASRFRQSILAADREIKDLISYAGVTANNPISALNALKRARDTQIQRDQLNQNLMIVADGQGVTGQYDQAAVDSLIRNALSTLPIAVQADDPSVKAELQRALTKLGVKTAAESEYVLRGFADLAPVSEQQSWFWLRGSYELILQHNDTVIAKKRWPVKITAAEPGLLQQRARDEINQNLPGHVFELLSSEPK</sequence>
<dbReference type="PROSITE" id="PS51257">
    <property type="entry name" value="PROKAR_LIPOPROTEIN"/>
    <property type="match status" value="1"/>
</dbReference>
<comment type="caution">
    <text evidence="2">The sequence shown here is derived from an EMBL/GenBank/DDBJ whole genome shotgun (WGS) entry which is preliminary data.</text>
</comment>
<evidence type="ECO:0000313" key="3">
    <source>
        <dbReference type="Proteomes" id="UP000050416"/>
    </source>
</evidence>
<dbReference type="PATRIC" id="fig|1305731.5.peg.1823"/>
<dbReference type="Proteomes" id="UP000050416">
    <property type="component" value="Unassembled WGS sequence"/>
</dbReference>
<accession>A0A0N8KK73</accession>
<dbReference type="AlphaFoldDB" id="A0A0N8KK73"/>
<dbReference type="Pfam" id="PF02169">
    <property type="entry name" value="LPP20"/>
    <property type="match status" value="1"/>
</dbReference>
<keyword evidence="2" id="KW-0449">Lipoprotein</keyword>
<feature type="domain" description="Lipoprotein LPP20-like" evidence="1">
    <location>
        <begin position="39"/>
        <end position="146"/>
    </location>
</feature>
<protein>
    <submittedName>
        <fullName evidence="2">LPP20 lipoprotein</fullName>
    </submittedName>
</protein>